<reference evidence="1 2" key="1">
    <citation type="submission" date="2019-02" db="EMBL/GenBank/DDBJ databases">
        <title>Genome sequencing of the rare red list fungi Antrodiella citrinella (Flaviporus citrinellus).</title>
        <authorList>
            <person name="Buettner E."/>
            <person name="Kellner H."/>
        </authorList>
    </citation>
    <scope>NUCLEOTIDE SEQUENCE [LARGE SCALE GENOMIC DNA]</scope>
    <source>
        <strain evidence="1 2">DSM 108506</strain>
    </source>
</reference>
<dbReference type="EMBL" id="SGPM01000310">
    <property type="protein sequence ID" value="THH26799.1"/>
    <property type="molecule type" value="Genomic_DNA"/>
</dbReference>
<proteinExistence type="predicted"/>
<name>A0A4S4MLY2_9APHY</name>
<evidence type="ECO:0000313" key="1">
    <source>
        <dbReference type="EMBL" id="THH26799.1"/>
    </source>
</evidence>
<protein>
    <recommendedName>
        <fullName evidence="3">F-box domain-containing protein</fullName>
    </recommendedName>
</protein>
<gene>
    <name evidence="1" type="ORF">EUX98_g7398</name>
</gene>
<dbReference type="AlphaFoldDB" id="A0A4S4MLY2"/>
<keyword evidence="2" id="KW-1185">Reference proteome</keyword>
<sequence length="409" mass="45700">MDCTAHLYPRLPIELLDRTVDYLHDDPDTLWSCTSVSHVFLRSARCQLFHTLSIANDPSCAHGGYAPFLCFLERTPEICAYIHQVKFVRYPASDEQPLPVPELCLHILSEILSYLPRLHTLILSKDIHIVCHCQPRALPLPLHHQNDSESDFGSSQLKLKALSVDGVRVATSEHWNTFLSLFSAIHNFSVSDLCILHGPREGRSGSASITETGADVEALTKIGTKLVLKSMAFGFDHDKQVEMFGVLLSGSAAYLENLTLRFPAHPYSSVRPEDWRHLQLSSLEQLKALTFIETPPLPAKGEALDVFSGEANRTVCDAIKALLSLAPPSLERLHFRFRLRAFGTGSAGQLMDNFGWDELEEAARRCERVQRVVFELQGRPEGDAYLQCAIEGRVAVLCARGLLQIDFEK</sequence>
<organism evidence="1 2">
    <name type="scientific">Antrodiella citrinella</name>
    <dbReference type="NCBI Taxonomy" id="2447956"/>
    <lineage>
        <taxon>Eukaryota</taxon>
        <taxon>Fungi</taxon>
        <taxon>Dikarya</taxon>
        <taxon>Basidiomycota</taxon>
        <taxon>Agaricomycotina</taxon>
        <taxon>Agaricomycetes</taxon>
        <taxon>Polyporales</taxon>
        <taxon>Steccherinaceae</taxon>
        <taxon>Antrodiella</taxon>
    </lineage>
</organism>
<dbReference type="Proteomes" id="UP000308730">
    <property type="component" value="Unassembled WGS sequence"/>
</dbReference>
<evidence type="ECO:0008006" key="3">
    <source>
        <dbReference type="Google" id="ProtNLM"/>
    </source>
</evidence>
<dbReference type="OrthoDB" id="2758166at2759"/>
<accession>A0A4S4MLY2</accession>
<evidence type="ECO:0000313" key="2">
    <source>
        <dbReference type="Proteomes" id="UP000308730"/>
    </source>
</evidence>
<comment type="caution">
    <text evidence="1">The sequence shown here is derived from an EMBL/GenBank/DDBJ whole genome shotgun (WGS) entry which is preliminary data.</text>
</comment>